<organism evidence="1 2">
    <name type="scientific">Sphingobacterium tabacisoli</name>
    <dbReference type="NCBI Taxonomy" id="2044855"/>
    <lineage>
        <taxon>Bacteria</taxon>
        <taxon>Pseudomonadati</taxon>
        <taxon>Bacteroidota</taxon>
        <taxon>Sphingobacteriia</taxon>
        <taxon>Sphingobacteriales</taxon>
        <taxon>Sphingobacteriaceae</taxon>
        <taxon>Sphingobacterium</taxon>
    </lineage>
</organism>
<sequence length="237" mass="26549">MRHIILFVAVISTFASCKKEGSLEYQAGSGAYIVAQLSDSLSYSFANNVAILTKDTIFLEVQVLGDVTDYEREIQLHAVGGSTATEGLHYKLPAMKLPAGAHNLIYPVVLFNTEDLATKTVRLELELKPNQDFVNGPGMISSRGLYRTYKINFNNRLIKPSYWLYIQNYFGEYSDVKYRFMIEVLGMSDFMPDYVGGTMGYSESINYGGIMSGALQKYEDEFGPKLDETGKQISFPL</sequence>
<dbReference type="InterPro" id="IPR032299">
    <property type="entry name" value="DUF4843"/>
</dbReference>
<keyword evidence="2" id="KW-1185">Reference proteome</keyword>
<dbReference type="RefSeq" id="WP_210356401.1">
    <property type="nucleotide sequence ID" value="NZ_JAEQMU010000009.1"/>
</dbReference>
<gene>
    <name evidence="1" type="ORF">ACFSQW_01795</name>
</gene>
<protein>
    <submittedName>
        <fullName evidence="1">DUF4843 domain-containing protein</fullName>
    </submittedName>
</protein>
<reference evidence="2" key="1">
    <citation type="journal article" date="2019" name="Int. J. Syst. Evol. Microbiol.">
        <title>The Global Catalogue of Microorganisms (GCM) 10K type strain sequencing project: providing services to taxonomists for standard genome sequencing and annotation.</title>
        <authorList>
            <consortium name="The Broad Institute Genomics Platform"/>
            <consortium name="The Broad Institute Genome Sequencing Center for Infectious Disease"/>
            <person name="Wu L."/>
            <person name="Ma J."/>
        </authorList>
    </citation>
    <scope>NUCLEOTIDE SEQUENCE [LARGE SCALE GENOMIC DNA]</scope>
    <source>
        <strain evidence="2">KCTC 52298</strain>
    </source>
</reference>
<dbReference type="PROSITE" id="PS51257">
    <property type="entry name" value="PROKAR_LIPOPROTEIN"/>
    <property type="match status" value="1"/>
</dbReference>
<dbReference type="Proteomes" id="UP001597440">
    <property type="component" value="Unassembled WGS sequence"/>
</dbReference>
<dbReference type="EMBL" id="JBHULD010000003">
    <property type="protein sequence ID" value="MFD2553106.1"/>
    <property type="molecule type" value="Genomic_DNA"/>
</dbReference>
<accession>A0ABW5KWB6</accession>
<evidence type="ECO:0000313" key="2">
    <source>
        <dbReference type="Proteomes" id="UP001597440"/>
    </source>
</evidence>
<proteinExistence type="predicted"/>
<dbReference type="Pfam" id="PF16132">
    <property type="entry name" value="DUF4843"/>
    <property type="match status" value="1"/>
</dbReference>
<comment type="caution">
    <text evidence="1">The sequence shown here is derived from an EMBL/GenBank/DDBJ whole genome shotgun (WGS) entry which is preliminary data.</text>
</comment>
<name>A0ABW5KWB6_9SPHI</name>
<evidence type="ECO:0000313" key="1">
    <source>
        <dbReference type="EMBL" id="MFD2553106.1"/>
    </source>
</evidence>